<gene>
    <name evidence="1" type="ORF">SDC9_111448</name>
</gene>
<name>A0A645BJ22_9ZZZZ</name>
<protein>
    <submittedName>
        <fullName evidence="1">Uncharacterized protein</fullName>
    </submittedName>
</protein>
<evidence type="ECO:0000313" key="1">
    <source>
        <dbReference type="EMBL" id="MPM64561.1"/>
    </source>
</evidence>
<dbReference type="EMBL" id="VSSQ01020018">
    <property type="protein sequence ID" value="MPM64561.1"/>
    <property type="molecule type" value="Genomic_DNA"/>
</dbReference>
<proteinExistence type="predicted"/>
<reference evidence="1" key="1">
    <citation type="submission" date="2019-08" db="EMBL/GenBank/DDBJ databases">
        <authorList>
            <person name="Kucharzyk K."/>
            <person name="Murdoch R.W."/>
            <person name="Higgins S."/>
            <person name="Loffler F."/>
        </authorList>
    </citation>
    <scope>NUCLEOTIDE SEQUENCE</scope>
</reference>
<accession>A0A645BJ22</accession>
<comment type="caution">
    <text evidence="1">The sequence shown here is derived from an EMBL/GenBank/DDBJ whole genome shotgun (WGS) entry which is preliminary data.</text>
</comment>
<organism evidence="1">
    <name type="scientific">bioreactor metagenome</name>
    <dbReference type="NCBI Taxonomy" id="1076179"/>
    <lineage>
        <taxon>unclassified sequences</taxon>
        <taxon>metagenomes</taxon>
        <taxon>ecological metagenomes</taxon>
    </lineage>
</organism>
<dbReference type="AlphaFoldDB" id="A0A645BJ22"/>
<sequence>MHAELFHVVALKDFAVELECFGHGLRLFGQIARVANIGRQVAERLGQCHAFGNGLALMHALFGGGQFVTTFDADRQLAQRAANFFLLALELIEPVGGIQRCNDGLADAPGDAALPDLEFGQEKCGVEGAGFVEDLDGGTDGVGEFLFAEFLFLAQANQQDAVAKRGGHVVQQQCAACLAFHVATAHDVGNVAAGRVVEQFCREGQFPRFKNTDDHAGAALFFRASAFYAKFHKLLLIKEISVFEGLSSHFFGFVKA</sequence>